<keyword evidence="2" id="KW-0808">Transferase</keyword>
<name>A0A2T2WQM4_SULTH</name>
<dbReference type="GO" id="GO:0016747">
    <property type="term" value="F:acyltransferase activity, transferring groups other than amino-acyl groups"/>
    <property type="evidence" value="ECO:0007669"/>
    <property type="project" value="InterPro"/>
</dbReference>
<dbReference type="InterPro" id="IPR000182">
    <property type="entry name" value="GNAT_dom"/>
</dbReference>
<dbReference type="Gene3D" id="3.40.630.30">
    <property type="match status" value="1"/>
</dbReference>
<evidence type="ECO:0000259" key="1">
    <source>
        <dbReference type="PROSITE" id="PS51186"/>
    </source>
</evidence>
<dbReference type="SUPFAM" id="SSF55729">
    <property type="entry name" value="Acyl-CoA N-acyltransferases (Nat)"/>
    <property type="match status" value="1"/>
</dbReference>
<comment type="caution">
    <text evidence="2">The sequence shown here is derived from an EMBL/GenBank/DDBJ whole genome shotgun (WGS) entry which is preliminary data.</text>
</comment>
<dbReference type="CDD" id="cd04301">
    <property type="entry name" value="NAT_SF"/>
    <property type="match status" value="1"/>
</dbReference>
<reference evidence="2 3" key="1">
    <citation type="journal article" date="2014" name="BMC Genomics">
        <title>Comparison of environmental and isolate Sulfobacillus genomes reveals diverse carbon, sulfur, nitrogen, and hydrogen metabolisms.</title>
        <authorList>
            <person name="Justice N.B."/>
            <person name="Norman A."/>
            <person name="Brown C.T."/>
            <person name="Singh A."/>
            <person name="Thomas B.C."/>
            <person name="Banfield J.F."/>
        </authorList>
    </citation>
    <scope>NUCLEOTIDE SEQUENCE [LARGE SCALE GENOMIC DNA]</scope>
    <source>
        <strain evidence="2">AMDSBA5</strain>
    </source>
</reference>
<protein>
    <submittedName>
        <fullName evidence="2">GNAT family N-acetyltransferase</fullName>
    </submittedName>
</protein>
<accession>A0A2T2WQM4</accession>
<gene>
    <name evidence="2" type="ORF">C7B47_14580</name>
</gene>
<dbReference type="Proteomes" id="UP000242705">
    <property type="component" value="Unassembled WGS sequence"/>
</dbReference>
<dbReference type="PANTHER" id="PTHR43415">
    <property type="entry name" value="SPERMIDINE N(1)-ACETYLTRANSFERASE"/>
    <property type="match status" value="1"/>
</dbReference>
<sequence length="154" mass="17937">MNLQKALDRETRFMLMEPGELSDSVVEWEKRIMPFIDQPHNVFWVVENSQGTLVGFLRARGQTPRRLAHSALIVVGILQEYWGQGIGTQLFEKVEAWAKERGLHRLELEVMVSNRRAIALYHKMGFVVEGLRRHAIRYADGQFVDEYMMAKLIH</sequence>
<feature type="domain" description="N-acetyltransferase" evidence="1">
    <location>
        <begin position="5"/>
        <end position="154"/>
    </location>
</feature>
<dbReference type="PANTHER" id="PTHR43415:SF3">
    <property type="entry name" value="GNAT-FAMILY ACETYLTRANSFERASE"/>
    <property type="match status" value="1"/>
</dbReference>
<proteinExistence type="predicted"/>
<evidence type="ECO:0000313" key="3">
    <source>
        <dbReference type="Proteomes" id="UP000242705"/>
    </source>
</evidence>
<organism evidence="2 3">
    <name type="scientific">Sulfobacillus thermosulfidooxidans</name>
    <dbReference type="NCBI Taxonomy" id="28034"/>
    <lineage>
        <taxon>Bacteria</taxon>
        <taxon>Bacillati</taxon>
        <taxon>Bacillota</taxon>
        <taxon>Clostridia</taxon>
        <taxon>Eubacteriales</taxon>
        <taxon>Clostridiales Family XVII. Incertae Sedis</taxon>
        <taxon>Sulfobacillus</taxon>
    </lineage>
</organism>
<dbReference type="EMBL" id="PXYX01000050">
    <property type="protein sequence ID" value="PSR24536.1"/>
    <property type="molecule type" value="Genomic_DNA"/>
</dbReference>
<dbReference type="Pfam" id="PF00583">
    <property type="entry name" value="Acetyltransf_1"/>
    <property type="match status" value="1"/>
</dbReference>
<dbReference type="AlphaFoldDB" id="A0A2T2WQM4"/>
<evidence type="ECO:0000313" key="2">
    <source>
        <dbReference type="EMBL" id="PSR24536.1"/>
    </source>
</evidence>
<dbReference type="PROSITE" id="PS51186">
    <property type="entry name" value="GNAT"/>
    <property type="match status" value="1"/>
</dbReference>
<dbReference type="InterPro" id="IPR016181">
    <property type="entry name" value="Acyl_CoA_acyltransferase"/>
</dbReference>